<evidence type="ECO:0000313" key="3">
    <source>
        <dbReference type="Proteomes" id="UP000261380"/>
    </source>
</evidence>
<dbReference type="GeneTree" id="ENSGT00940000156591"/>
<dbReference type="PANTHER" id="PTHR10663:SF338">
    <property type="entry name" value="PH AND SEC7 DOMAIN-CONTAINING PROTEIN 4"/>
    <property type="match status" value="1"/>
</dbReference>
<reference evidence="2" key="2">
    <citation type="submission" date="2025-09" db="UniProtKB">
        <authorList>
            <consortium name="Ensembl"/>
        </authorList>
    </citation>
    <scope>IDENTIFICATION</scope>
</reference>
<protein>
    <recommendedName>
        <fullName evidence="1">Pleckstrin homology domain-containing protein</fullName>
    </recommendedName>
</protein>
<accession>A0A3B5KU43</accession>
<dbReference type="Proteomes" id="UP000261380">
    <property type="component" value="Unplaced"/>
</dbReference>
<feature type="domain" description="Pleckstrin homology" evidence="1">
    <location>
        <begin position="24"/>
        <end position="79"/>
    </location>
</feature>
<name>A0A3B5KU43_9TELE</name>
<keyword evidence="3" id="KW-1185">Reference proteome</keyword>
<dbReference type="Pfam" id="PF15410">
    <property type="entry name" value="PH_9"/>
    <property type="match status" value="1"/>
</dbReference>
<dbReference type="Gene3D" id="2.30.29.30">
    <property type="entry name" value="Pleckstrin-homology domain (PH domain)/Phosphotyrosine-binding domain (PTB)"/>
    <property type="match status" value="1"/>
</dbReference>
<dbReference type="PANTHER" id="PTHR10663">
    <property type="entry name" value="GUANYL-NUCLEOTIDE EXCHANGE FACTOR"/>
    <property type="match status" value="1"/>
</dbReference>
<dbReference type="InterPro" id="IPR041681">
    <property type="entry name" value="PH_9"/>
</dbReference>
<reference evidence="2" key="1">
    <citation type="submission" date="2025-08" db="UniProtKB">
        <authorList>
            <consortium name="Ensembl"/>
        </authorList>
    </citation>
    <scope>IDENTIFICATION</scope>
</reference>
<evidence type="ECO:0000313" key="2">
    <source>
        <dbReference type="Ensembl" id="ENSXCOP00000003638.1"/>
    </source>
</evidence>
<dbReference type="Ensembl" id="ENSXCOT00000003677.1">
    <property type="protein sequence ID" value="ENSXCOP00000003638.1"/>
    <property type="gene ID" value="ENSXCOG00000002863.1"/>
</dbReference>
<dbReference type="SUPFAM" id="SSF50729">
    <property type="entry name" value="PH domain-like"/>
    <property type="match status" value="1"/>
</dbReference>
<evidence type="ECO:0000259" key="1">
    <source>
        <dbReference type="Pfam" id="PF15410"/>
    </source>
</evidence>
<proteinExistence type="predicted"/>
<sequence length="175" mass="20496">DDAPLRSKSNPFLDVPQDKTATVVKQGFLQRKLHADINGKRTPWGKRGWKPFFAELKGMTLYLQKCHTGKLDSFKADLLHQEENPPDSKKAKTRDLEEHRVRTEYLQFEVLELLCELKHEYMEIYRLFNDNEAGLKRSYSSPSLDLELTSPTIVKVKRNISERRTYLTQHVTQHL</sequence>
<organism evidence="2 3">
    <name type="scientific">Xiphophorus couchianus</name>
    <name type="common">Monterrey platyfish</name>
    <dbReference type="NCBI Taxonomy" id="32473"/>
    <lineage>
        <taxon>Eukaryota</taxon>
        <taxon>Metazoa</taxon>
        <taxon>Chordata</taxon>
        <taxon>Craniata</taxon>
        <taxon>Vertebrata</taxon>
        <taxon>Euteleostomi</taxon>
        <taxon>Actinopterygii</taxon>
        <taxon>Neopterygii</taxon>
        <taxon>Teleostei</taxon>
        <taxon>Neoteleostei</taxon>
        <taxon>Acanthomorphata</taxon>
        <taxon>Ovalentaria</taxon>
        <taxon>Atherinomorphae</taxon>
        <taxon>Cyprinodontiformes</taxon>
        <taxon>Poeciliidae</taxon>
        <taxon>Poeciliinae</taxon>
        <taxon>Xiphophorus</taxon>
    </lineage>
</organism>
<dbReference type="AlphaFoldDB" id="A0A3B5KU43"/>
<dbReference type="InterPro" id="IPR011993">
    <property type="entry name" value="PH-like_dom_sf"/>
</dbReference>